<dbReference type="PANTHER" id="PTHR36836:SF1">
    <property type="entry name" value="COLANIC ACID BIOSYNTHESIS PROTEIN WCAK"/>
    <property type="match status" value="1"/>
</dbReference>
<dbReference type="InterPro" id="IPR007345">
    <property type="entry name" value="Polysacch_pyruvyl_Trfase"/>
</dbReference>
<dbReference type="EMBL" id="RAHJ01000018">
    <property type="protein sequence ID" value="RJX67865.1"/>
    <property type="molecule type" value="Genomic_DNA"/>
</dbReference>
<sequence>MAALSGPGQWWSGICRHIRFASAIRRDRSAGGLPISGGLIERTVTRPLYMMSLRTQFDNLGDLTINAVLAACISARAPLVCLTDGVPQGYLAEFDALASRLGASDIRYASTLAGLYAAVGALCRNGIALTLSPGDVGTGRGWMRRGTLAALSRIAPQRSATLQVGASMADPAAGDARLFALLLERSQPITVRDPVSQATFARMGVEVPVVPDLAFALPCASANGGRDGLIALRKVNSIPFDSLRIAVRALASQMREAGLEPKLYCQVAHDANLHRRLAAELDLRMINLVGGRPGFDDGMAVYANAGAIVSNRLHSLLLAATAGATPYAFVGPAERKITAVFDQAGLNGQIIRLDEAARAGARLAHRAALHRDSVAPAFERNARLLADFFDEAVGR</sequence>
<comment type="caution">
    <text evidence="2">The sequence shown here is derived from an EMBL/GenBank/DDBJ whole genome shotgun (WGS) entry which is preliminary data.</text>
</comment>
<feature type="domain" description="Polysaccharide pyruvyl transferase" evidence="1">
    <location>
        <begin position="162"/>
        <end position="323"/>
    </location>
</feature>
<evidence type="ECO:0000313" key="2">
    <source>
        <dbReference type="EMBL" id="RJX67865.1"/>
    </source>
</evidence>
<protein>
    <submittedName>
        <fullName evidence="2">Polysaccharide pyruvyl transferase family protein</fullName>
    </submittedName>
</protein>
<dbReference type="PANTHER" id="PTHR36836">
    <property type="entry name" value="COLANIC ACID BIOSYNTHESIS PROTEIN WCAK"/>
    <property type="match status" value="1"/>
</dbReference>
<evidence type="ECO:0000313" key="3">
    <source>
        <dbReference type="Proteomes" id="UP000284322"/>
    </source>
</evidence>
<gene>
    <name evidence="2" type="ORF">D6858_07820</name>
</gene>
<dbReference type="Pfam" id="PF04230">
    <property type="entry name" value="PS_pyruv_trans"/>
    <property type="match status" value="1"/>
</dbReference>
<evidence type="ECO:0000259" key="1">
    <source>
        <dbReference type="Pfam" id="PF04230"/>
    </source>
</evidence>
<dbReference type="GO" id="GO:0016740">
    <property type="term" value="F:transferase activity"/>
    <property type="evidence" value="ECO:0007669"/>
    <property type="project" value="UniProtKB-KW"/>
</dbReference>
<dbReference type="Proteomes" id="UP000284322">
    <property type="component" value="Unassembled WGS sequence"/>
</dbReference>
<reference evidence="2 3" key="1">
    <citation type="submission" date="2018-09" db="EMBL/GenBank/DDBJ databases">
        <title>Altererythrobacter sp.Ery1 and Ery12, the genome sequencing of novel strains in genus Alterythrobacter.</title>
        <authorList>
            <person name="Cheng H."/>
            <person name="Wu Y.-H."/>
            <person name="Fang C."/>
            <person name="Xu X.-W."/>
        </authorList>
    </citation>
    <scope>NUCLEOTIDE SEQUENCE [LARGE SCALE GENOMIC DNA]</scope>
    <source>
        <strain evidence="2 3">Ery12</strain>
    </source>
</reference>
<dbReference type="AlphaFoldDB" id="A0A419R291"/>
<organism evidence="2 3">
    <name type="scientific">Tsuneonella suprasediminis</name>
    <dbReference type="NCBI Taxonomy" id="2306996"/>
    <lineage>
        <taxon>Bacteria</taxon>
        <taxon>Pseudomonadati</taxon>
        <taxon>Pseudomonadota</taxon>
        <taxon>Alphaproteobacteria</taxon>
        <taxon>Sphingomonadales</taxon>
        <taxon>Erythrobacteraceae</taxon>
        <taxon>Tsuneonella</taxon>
    </lineage>
</organism>
<keyword evidence="3" id="KW-1185">Reference proteome</keyword>
<dbReference type="OrthoDB" id="7848548at2"/>
<keyword evidence="2" id="KW-0808">Transferase</keyword>
<proteinExistence type="predicted"/>
<name>A0A419R291_9SPHN</name>
<accession>A0A419R291</accession>